<dbReference type="EMBL" id="CAEZXM010000115">
    <property type="protein sequence ID" value="CAB4690628.1"/>
    <property type="molecule type" value="Genomic_DNA"/>
</dbReference>
<sequence>MRRRLFGIIAAVVLALAGTLLLVAYVNSAKEKAVKAESQSKVLVVTSKIRQGAPIVEIKKSIALKEVPTRLLVAGALSVLPPDTSNLVAGVELHANEQLSNVRLVDSQSLARADVPAGLQEITIALSPERAVGSALHAGDTVGVLFSFAPFDSAASGAVDPAAPPTTGAVAASPNTTHFTLHRILVTGVQFSKSDSERASAIQGTPSVEQTTESTIAPTVAQSPADQLLVSLAVTAPEAEQLVFASEFGLIWLTAENSSASPDGTRILTLSQAYIPVPR</sequence>
<dbReference type="AlphaFoldDB" id="A0A6J6P1H2"/>
<protein>
    <submittedName>
        <fullName evidence="1">Unannotated protein</fullName>
    </submittedName>
</protein>
<name>A0A6J6P1H2_9ZZZZ</name>
<gene>
    <name evidence="1" type="ORF">UFOPK2366_00739</name>
</gene>
<organism evidence="1">
    <name type="scientific">freshwater metagenome</name>
    <dbReference type="NCBI Taxonomy" id="449393"/>
    <lineage>
        <taxon>unclassified sequences</taxon>
        <taxon>metagenomes</taxon>
        <taxon>ecological metagenomes</taxon>
    </lineage>
</organism>
<reference evidence="1" key="1">
    <citation type="submission" date="2020-05" db="EMBL/GenBank/DDBJ databases">
        <authorList>
            <person name="Chiriac C."/>
            <person name="Salcher M."/>
            <person name="Ghai R."/>
            <person name="Kavagutti S V."/>
        </authorList>
    </citation>
    <scope>NUCLEOTIDE SEQUENCE</scope>
</reference>
<proteinExistence type="predicted"/>
<evidence type="ECO:0000313" key="1">
    <source>
        <dbReference type="EMBL" id="CAB4690628.1"/>
    </source>
</evidence>
<accession>A0A6J6P1H2</accession>